<organism evidence="15 16">
    <name type="scientific">Lysobacter soli</name>
    <dbReference type="NCBI Taxonomy" id="453783"/>
    <lineage>
        <taxon>Bacteria</taxon>
        <taxon>Pseudomonadati</taxon>
        <taxon>Pseudomonadota</taxon>
        <taxon>Gammaproteobacteria</taxon>
        <taxon>Lysobacterales</taxon>
        <taxon>Lysobacteraceae</taxon>
        <taxon>Lysobacter</taxon>
    </lineage>
</organism>
<dbReference type="EC" id="2.7.13.3" evidence="2"/>
<dbReference type="SMART" id="SM00388">
    <property type="entry name" value="HisKA"/>
    <property type="match status" value="1"/>
</dbReference>
<evidence type="ECO:0000256" key="5">
    <source>
        <dbReference type="ARBA" id="ARBA00022777"/>
    </source>
</evidence>
<dbReference type="SMART" id="SM00091">
    <property type="entry name" value="PAS"/>
    <property type="match status" value="2"/>
</dbReference>
<feature type="region of interest" description="Disordered" evidence="10">
    <location>
        <begin position="1"/>
        <end position="36"/>
    </location>
</feature>
<reference evidence="15 16" key="1">
    <citation type="submission" date="2018-08" db="EMBL/GenBank/DDBJ databases">
        <title>Lysobacter soli KCTC 22011, whole genome shotgun sequence.</title>
        <authorList>
            <person name="Zhang X."/>
            <person name="Feng G."/>
            <person name="Zhu H."/>
        </authorList>
    </citation>
    <scope>NUCLEOTIDE SEQUENCE [LARGE SCALE GENOMIC DNA]</scope>
    <source>
        <strain evidence="15 16">KCTC 22011</strain>
    </source>
</reference>
<dbReference type="InterPro" id="IPR001789">
    <property type="entry name" value="Sig_transdc_resp-reg_receiver"/>
</dbReference>
<dbReference type="SMART" id="SM00448">
    <property type="entry name" value="REC"/>
    <property type="match status" value="2"/>
</dbReference>
<dbReference type="AlphaFoldDB" id="A0A3D8VFC0"/>
<dbReference type="InterPro" id="IPR011006">
    <property type="entry name" value="CheY-like_superfamily"/>
</dbReference>
<evidence type="ECO:0000256" key="7">
    <source>
        <dbReference type="ARBA" id="ARBA00023136"/>
    </source>
</evidence>
<comment type="caution">
    <text evidence="15">The sequence shown here is derived from an EMBL/GenBank/DDBJ whole genome shotgun (WGS) entry which is preliminary data.</text>
</comment>
<keyword evidence="11" id="KW-1133">Transmembrane helix</keyword>
<evidence type="ECO:0000313" key="16">
    <source>
        <dbReference type="Proteomes" id="UP000256829"/>
    </source>
</evidence>
<feature type="domain" description="Histidine kinase" evidence="12">
    <location>
        <begin position="484"/>
        <end position="702"/>
    </location>
</feature>
<dbReference type="InterPro" id="IPR000014">
    <property type="entry name" value="PAS"/>
</dbReference>
<dbReference type="Pfam" id="PF08448">
    <property type="entry name" value="PAS_4"/>
    <property type="match status" value="1"/>
</dbReference>
<dbReference type="GO" id="GO:0005886">
    <property type="term" value="C:plasma membrane"/>
    <property type="evidence" value="ECO:0007669"/>
    <property type="project" value="UniProtKB-ARBA"/>
</dbReference>
<evidence type="ECO:0000259" key="14">
    <source>
        <dbReference type="PROSITE" id="PS50112"/>
    </source>
</evidence>
<dbReference type="SUPFAM" id="SSF52172">
    <property type="entry name" value="CheY-like"/>
    <property type="match status" value="2"/>
</dbReference>
<dbReference type="Gene3D" id="3.30.450.20">
    <property type="entry name" value="PAS domain"/>
    <property type="match status" value="1"/>
</dbReference>
<dbReference type="PROSITE" id="PS50109">
    <property type="entry name" value="HIS_KIN"/>
    <property type="match status" value="1"/>
</dbReference>
<dbReference type="SUPFAM" id="SSF47384">
    <property type="entry name" value="Homodimeric domain of signal transducing histidine kinase"/>
    <property type="match status" value="1"/>
</dbReference>
<accession>A0A3D8VFC0</accession>
<evidence type="ECO:0000256" key="2">
    <source>
        <dbReference type="ARBA" id="ARBA00012438"/>
    </source>
</evidence>
<comment type="catalytic activity">
    <reaction evidence="1">
        <text>ATP + protein L-histidine = ADP + protein N-phospho-L-histidine.</text>
        <dbReference type="EC" id="2.7.13.3"/>
    </reaction>
</comment>
<dbReference type="FunFam" id="1.10.287.130:FF:000001">
    <property type="entry name" value="Two-component sensor histidine kinase"/>
    <property type="match status" value="1"/>
</dbReference>
<evidence type="ECO:0000256" key="10">
    <source>
        <dbReference type="SAM" id="MobiDB-lite"/>
    </source>
</evidence>
<dbReference type="Pfam" id="PF00512">
    <property type="entry name" value="HisKA"/>
    <property type="match status" value="1"/>
</dbReference>
<dbReference type="EMBL" id="QTJR01000004">
    <property type="protein sequence ID" value="RDY67771.1"/>
    <property type="molecule type" value="Genomic_DNA"/>
</dbReference>
<dbReference type="GO" id="GO:0000155">
    <property type="term" value="F:phosphorelay sensor kinase activity"/>
    <property type="evidence" value="ECO:0007669"/>
    <property type="project" value="InterPro"/>
</dbReference>
<dbReference type="SUPFAM" id="SSF55785">
    <property type="entry name" value="PYP-like sensor domain (PAS domain)"/>
    <property type="match status" value="1"/>
</dbReference>
<dbReference type="InterPro" id="IPR003661">
    <property type="entry name" value="HisK_dim/P_dom"/>
</dbReference>
<evidence type="ECO:0000256" key="4">
    <source>
        <dbReference type="ARBA" id="ARBA00022679"/>
    </source>
</evidence>
<dbReference type="PANTHER" id="PTHR43047:SF72">
    <property type="entry name" value="OSMOSENSING HISTIDINE PROTEIN KINASE SLN1"/>
    <property type="match status" value="1"/>
</dbReference>
<dbReference type="SMART" id="SM00387">
    <property type="entry name" value="HATPase_c"/>
    <property type="match status" value="1"/>
</dbReference>
<keyword evidence="4" id="KW-0808">Transferase</keyword>
<keyword evidence="6" id="KW-0902">Two-component regulatory system</keyword>
<dbReference type="Proteomes" id="UP000256829">
    <property type="component" value="Unassembled WGS sequence"/>
</dbReference>
<evidence type="ECO:0000256" key="11">
    <source>
        <dbReference type="SAM" id="Phobius"/>
    </source>
</evidence>
<feature type="modified residue" description="4-aspartylphosphate" evidence="8">
    <location>
        <position position="894"/>
    </location>
</feature>
<feature type="modified residue" description="4-aspartylphosphate" evidence="8">
    <location>
        <position position="768"/>
    </location>
</feature>
<evidence type="ECO:0000256" key="9">
    <source>
        <dbReference type="SAM" id="Coils"/>
    </source>
</evidence>
<dbReference type="PANTHER" id="PTHR43047">
    <property type="entry name" value="TWO-COMPONENT HISTIDINE PROTEIN KINASE"/>
    <property type="match status" value="1"/>
</dbReference>
<dbReference type="PROSITE" id="PS50110">
    <property type="entry name" value="RESPONSE_REGULATORY"/>
    <property type="match status" value="2"/>
</dbReference>
<keyword evidence="7 11" id="KW-0472">Membrane</keyword>
<dbReference type="SUPFAM" id="SSF55874">
    <property type="entry name" value="ATPase domain of HSP90 chaperone/DNA topoisomerase II/histidine kinase"/>
    <property type="match status" value="1"/>
</dbReference>
<keyword evidence="11" id="KW-0812">Transmembrane</keyword>
<keyword evidence="5" id="KW-0418">Kinase</keyword>
<dbReference type="CDD" id="cd00075">
    <property type="entry name" value="HATPase"/>
    <property type="match status" value="1"/>
</dbReference>
<dbReference type="InterPro" id="IPR003594">
    <property type="entry name" value="HATPase_dom"/>
</dbReference>
<dbReference type="InterPro" id="IPR007891">
    <property type="entry name" value="CHASE3"/>
</dbReference>
<protein>
    <recommendedName>
        <fullName evidence="2">histidine kinase</fullName>
        <ecNumber evidence="2">2.7.13.3</ecNumber>
    </recommendedName>
</protein>
<keyword evidence="9" id="KW-0175">Coiled coil</keyword>
<evidence type="ECO:0000256" key="6">
    <source>
        <dbReference type="ARBA" id="ARBA00023012"/>
    </source>
</evidence>
<dbReference type="Gene3D" id="3.30.565.10">
    <property type="entry name" value="Histidine kinase-like ATPase, C-terminal domain"/>
    <property type="match status" value="1"/>
</dbReference>
<dbReference type="CDD" id="cd00130">
    <property type="entry name" value="PAS"/>
    <property type="match status" value="1"/>
</dbReference>
<keyword evidence="16" id="KW-1185">Reference proteome</keyword>
<dbReference type="Pfam" id="PF05227">
    <property type="entry name" value="CHASE3"/>
    <property type="match status" value="1"/>
</dbReference>
<dbReference type="PROSITE" id="PS50112">
    <property type="entry name" value="PAS"/>
    <property type="match status" value="1"/>
</dbReference>
<gene>
    <name evidence="15" type="ORF">DX912_07590</name>
</gene>
<dbReference type="InterPro" id="IPR005467">
    <property type="entry name" value="His_kinase_dom"/>
</dbReference>
<dbReference type="InterPro" id="IPR013656">
    <property type="entry name" value="PAS_4"/>
</dbReference>
<keyword evidence="3 8" id="KW-0597">Phosphoprotein</keyword>
<dbReference type="PRINTS" id="PR00344">
    <property type="entry name" value="BCTRLSENSOR"/>
</dbReference>
<evidence type="ECO:0000313" key="15">
    <source>
        <dbReference type="EMBL" id="RDY67771.1"/>
    </source>
</evidence>
<dbReference type="FunFam" id="3.30.565.10:FF:000006">
    <property type="entry name" value="Sensor histidine kinase WalK"/>
    <property type="match status" value="1"/>
</dbReference>
<evidence type="ECO:0000259" key="12">
    <source>
        <dbReference type="PROSITE" id="PS50109"/>
    </source>
</evidence>
<evidence type="ECO:0000256" key="1">
    <source>
        <dbReference type="ARBA" id="ARBA00000085"/>
    </source>
</evidence>
<dbReference type="NCBIfam" id="TIGR00229">
    <property type="entry name" value="sensory_box"/>
    <property type="match status" value="1"/>
</dbReference>
<feature type="domain" description="PAS" evidence="14">
    <location>
        <begin position="355"/>
        <end position="400"/>
    </location>
</feature>
<proteinExistence type="predicted"/>
<dbReference type="Gene3D" id="3.40.50.2300">
    <property type="match status" value="2"/>
</dbReference>
<sequence>MSIRSHRSGAFTAVAPPPWQDRAAGGRAGDRGKRGVGKPRIRLHNIGFGLALLVILLLLAQARRTQEDLLRSNQAFSRSAEVLTTVQDTLSALQDVETGMRGYVITGTDAFLQPYHDGNRRLVEGRARLRQLVGNQRDAAWWSRTNHDIDERLRLAKVNVDLRRRAGLEAASQSVAQAGGKEAMDRVRSLLGELEAAERERMIVEGRAVERRVAEFRRWTTWGTAVALVLLAAALLSVHRSLVQRRQALHLARAGEARQRAILDAIPDLLWQFDTNGNPRLLSSDYGATLPPALLVAIRSALPHVQADSAVHTLTAQEASGQVFEARLVAIDDGHLAIVREVTEFIVQERALRDQHDFLRAIVDSDESLVFVRSAGGRFTLCNIAFAATMGLTPSQVEGRRPSDLAGQRIIEPLLQADDALLQGEDEWRADRVRIVDVREQERWMQVLKRPLVRSDGQRQVLTVVIDVSAQQRMERMKDEFISTISHELRTPLTSIRGALGLVVGGTAGELPDSVRPLLEIAHKNTERLVRLINDILDIEKLQWGGLSLQTHRLPLRAMVAQSIDQIATYAREFEVTVEFGPGDDGVVEVDVDRFAQVMANLLSNAIKHSHAGGVVEVSVTRRDGGLQIDVRDHGEGIPENFRPRVFERFAQADASDVRRRGGTGLGLAITQSLVEKMSGRIGFETETGQGTRFFVWLPEAMRLNDPAPSNTADDLTPYVVLLQDESALADELARVLREHGYRTLLANDITRARELLQSPNAKALAIDLGSAGTSARGVLRELRSEPEFRSLPVLLLGIRPPSVDSDGLRGGAVGVVDWLGKPLDPEQVAETVRTTLRDPSRRFEVLHVEDDEDVCELLRALLQGHGLNLHAAGSLAQAREQLSQRRHDLVILDLKLPDGDGSELLEELARARPPTPVIIFSAQDGGLAESRAVLRRLVKSRHHARELATLILDTLRHWPAGGAQKEETG</sequence>
<name>A0A3D8VFC0_9GAMM</name>
<dbReference type="Gene3D" id="1.10.287.130">
    <property type="match status" value="1"/>
</dbReference>
<dbReference type="GO" id="GO:0009927">
    <property type="term" value="F:histidine phosphotransfer kinase activity"/>
    <property type="evidence" value="ECO:0007669"/>
    <property type="project" value="TreeGrafter"/>
</dbReference>
<evidence type="ECO:0000259" key="13">
    <source>
        <dbReference type="PROSITE" id="PS50110"/>
    </source>
</evidence>
<dbReference type="CDD" id="cd00082">
    <property type="entry name" value="HisKA"/>
    <property type="match status" value="1"/>
</dbReference>
<dbReference type="InterPro" id="IPR004358">
    <property type="entry name" value="Sig_transdc_His_kin-like_C"/>
</dbReference>
<evidence type="ECO:0000256" key="3">
    <source>
        <dbReference type="ARBA" id="ARBA00022553"/>
    </source>
</evidence>
<feature type="domain" description="Response regulatory" evidence="13">
    <location>
        <begin position="845"/>
        <end position="955"/>
    </location>
</feature>
<dbReference type="InterPro" id="IPR036097">
    <property type="entry name" value="HisK_dim/P_sf"/>
</dbReference>
<dbReference type="InterPro" id="IPR035965">
    <property type="entry name" value="PAS-like_dom_sf"/>
</dbReference>
<dbReference type="CDD" id="cd19410">
    <property type="entry name" value="HK9-like_sensor"/>
    <property type="match status" value="1"/>
</dbReference>
<dbReference type="Pfam" id="PF02518">
    <property type="entry name" value="HATPase_c"/>
    <property type="match status" value="1"/>
</dbReference>
<dbReference type="Pfam" id="PF00072">
    <property type="entry name" value="Response_reg"/>
    <property type="match status" value="1"/>
</dbReference>
<dbReference type="CDD" id="cd00156">
    <property type="entry name" value="REC"/>
    <property type="match status" value="1"/>
</dbReference>
<feature type="coiled-coil region" evidence="9">
    <location>
        <begin position="180"/>
        <end position="207"/>
    </location>
</feature>
<feature type="transmembrane region" description="Helical" evidence="11">
    <location>
        <begin position="43"/>
        <end position="62"/>
    </location>
</feature>
<dbReference type="InterPro" id="IPR036890">
    <property type="entry name" value="HATPase_C_sf"/>
</dbReference>
<feature type="domain" description="Response regulatory" evidence="13">
    <location>
        <begin position="719"/>
        <end position="837"/>
    </location>
</feature>
<evidence type="ECO:0000256" key="8">
    <source>
        <dbReference type="PROSITE-ProRule" id="PRU00169"/>
    </source>
</evidence>